<proteinExistence type="inferred from homology"/>
<keyword evidence="2" id="KW-0645">Protease</keyword>
<organism evidence="5 6">
    <name type="scientific">Fusibacter ferrireducens</name>
    <dbReference type="NCBI Taxonomy" id="2785058"/>
    <lineage>
        <taxon>Bacteria</taxon>
        <taxon>Bacillati</taxon>
        <taxon>Bacillota</taxon>
        <taxon>Clostridia</taxon>
        <taxon>Eubacteriales</taxon>
        <taxon>Eubacteriales Family XII. Incertae Sedis</taxon>
        <taxon>Fusibacter</taxon>
    </lineage>
</organism>
<dbReference type="InterPro" id="IPR029062">
    <property type="entry name" value="Class_I_gatase-like"/>
</dbReference>
<evidence type="ECO:0000256" key="4">
    <source>
        <dbReference type="ARBA" id="ARBA00022825"/>
    </source>
</evidence>
<evidence type="ECO:0000313" key="6">
    <source>
        <dbReference type="Proteomes" id="UP000614200"/>
    </source>
</evidence>
<gene>
    <name evidence="5" type="ORF">ISU02_11570</name>
</gene>
<dbReference type="PANTHER" id="PTHR20842">
    <property type="entry name" value="PROTEASE S51 ALPHA-ASPARTYL DIPEPTIDASE"/>
    <property type="match status" value="1"/>
</dbReference>
<evidence type="ECO:0000256" key="3">
    <source>
        <dbReference type="ARBA" id="ARBA00022801"/>
    </source>
</evidence>
<keyword evidence="6" id="KW-1185">Reference proteome</keyword>
<protein>
    <submittedName>
        <fullName evidence="5">Type 1 glutamine amidotransferase-like domain-containing protein</fullName>
    </submittedName>
</protein>
<accession>A0ABR9ZTJ4</accession>
<keyword evidence="4" id="KW-0720">Serine protease</keyword>
<dbReference type="RefSeq" id="WP_194702003.1">
    <property type="nucleotide sequence ID" value="NZ_JADKNH010000006.1"/>
</dbReference>
<sequence length="184" mass="21192">MRRLILTSTGFDNKNIERIFKEMISKEIQEIKVLFIPRAALESNNQDYIELCRAELINLGILESNIRREDLNNEIPKDEISLYDVIYVTGGKTNYLIEYMEKYNFRESLDLFFENNGIYIGVSAGSIALSTHRSKSLGYLKSRIEVHSEVGTDCGEFIDDVNHSIKLTDKQAIIIIDDAYKIIE</sequence>
<keyword evidence="3" id="KW-0378">Hydrolase</keyword>
<evidence type="ECO:0000256" key="1">
    <source>
        <dbReference type="ARBA" id="ARBA00006534"/>
    </source>
</evidence>
<comment type="caution">
    <text evidence="5">The sequence shown here is derived from an EMBL/GenBank/DDBJ whole genome shotgun (WGS) entry which is preliminary data.</text>
</comment>
<dbReference type="Pfam" id="PF03575">
    <property type="entry name" value="Peptidase_S51"/>
    <property type="match status" value="1"/>
</dbReference>
<reference evidence="5 6" key="1">
    <citation type="submission" date="2020-11" db="EMBL/GenBank/DDBJ databases">
        <title>Fusibacter basophilias sp. nov.</title>
        <authorList>
            <person name="Qiu D."/>
        </authorList>
    </citation>
    <scope>NUCLEOTIDE SEQUENCE [LARGE SCALE GENOMIC DNA]</scope>
    <source>
        <strain evidence="5 6">Q10-2</strain>
    </source>
</reference>
<dbReference type="Gene3D" id="3.40.50.880">
    <property type="match status" value="1"/>
</dbReference>
<dbReference type="EMBL" id="JADKNH010000006">
    <property type="protein sequence ID" value="MBF4693767.1"/>
    <property type="molecule type" value="Genomic_DNA"/>
</dbReference>
<dbReference type="PANTHER" id="PTHR20842:SF0">
    <property type="entry name" value="ALPHA-ASPARTYL DIPEPTIDASE"/>
    <property type="match status" value="1"/>
</dbReference>
<comment type="similarity">
    <text evidence="1">Belongs to the peptidase S51 family.</text>
</comment>
<evidence type="ECO:0000256" key="2">
    <source>
        <dbReference type="ARBA" id="ARBA00022670"/>
    </source>
</evidence>
<dbReference type="Proteomes" id="UP000614200">
    <property type="component" value="Unassembled WGS sequence"/>
</dbReference>
<evidence type="ECO:0000313" key="5">
    <source>
        <dbReference type="EMBL" id="MBF4693767.1"/>
    </source>
</evidence>
<name>A0ABR9ZTJ4_9FIRM</name>
<dbReference type="SUPFAM" id="SSF52317">
    <property type="entry name" value="Class I glutamine amidotransferase-like"/>
    <property type="match status" value="1"/>
</dbReference>
<dbReference type="InterPro" id="IPR005320">
    <property type="entry name" value="Peptidase_S51"/>
</dbReference>